<sequence>MEIKILEEEISIEDKNVAPKNAPIPPGIASRTNTFLSIFSACQWETPETKVVPISAACTAAEATAAEAPNVSNKVELVKPKPIPSAPSINWATDPAIAK</sequence>
<proteinExistence type="predicted"/>
<reference evidence="1" key="1">
    <citation type="submission" date="2020-05" db="EMBL/GenBank/DDBJ databases">
        <authorList>
            <person name="Chiriac C."/>
            <person name="Salcher M."/>
            <person name="Ghai R."/>
            <person name="Kavagutti S V."/>
        </authorList>
    </citation>
    <scope>NUCLEOTIDE SEQUENCE</scope>
</reference>
<accession>A0A6J7VSW5</accession>
<dbReference type="AlphaFoldDB" id="A0A6J7VSW5"/>
<gene>
    <name evidence="1" type="ORF">UFOPK4420_00700</name>
</gene>
<organism evidence="1">
    <name type="scientific">freshwater metagenome</name>
    <dbReference type="NCBI Taxonomy" id="449393"/>
    <lineage>
        <taxon>unclassified sequences</taxon>
        <taxon>metagenomes</taxon>
        <taxon>ecological metagenomes</taxon>
    </lineage>
</organism>
<evidence type="ECO:0000313" key="1">
    <source>
        <dbReference type="EMBL" id="CAB5114760.1"/>
    </source>
</evidence>
<protein>
    <submittedName>
        <fullName evidence="1">Unannotated protein</fullName>
    </submittedName>
</protein>
<name>A0A6J7VSW5_9ZZZZ</name>
<dbReference type="EMBL" id="CAFBRU010000081">
    <property type="protein sequence ID" value="CAB5114760.1"/>
    <property type="molecule type" value="Genomic_DNA"/>
</dbReference>